<keyword evidence="1" id="KW-1133">Transmembrane helix</keyword>
<dbReference type="KEGG" id="fwa:DCMF_11875"/>
<accession>A0A3G1KSI7</accession>
<reference evidence="3 4" key="1">
    <citation type="submission" date="2016-10" db="EMBL/GenBank/DDBJ databases">
        <title>Complete Genome Sequence of Peptococcaceae strain DCMF.</title>
        <authorList>
            <person name="Edwards R.J."/>
            <person name="Holland S.I."/>
            <person name="Deshpande N.P."/>
            <person name="Wong Y.K."/>
            <person name="Ertan H."/>
            <person name="Manefield M."/>
            <person name="Russell T.L."/>
            <person name="Lee M.J."/>
        </authorList>
    </citation>
    <scope>NUCLEOTIDE SEQUENCE [LARGE SCALE GENOMIC DNA]</scope>
    <source>
        <strain evidence="3 4">DCMF</strain>
    </source>
</reference>
<sequence length="381" mass="43053">MANRLWQRGYPSLVAGGLFLLMVFVILAGNTGSPRTPYSPDSPEENGTKALVLLMRELGNPFIMGSQLKGEKGTGLFFPGEGTSAREVNFLIEWVQKGNRLLVAGDERNIFFQDREIHVDPYPFGNLAHKGQPGKDRFYFSQVQELSLTPQGRFAPASPGEVLAADDLGPWLIRQQEGKGEILFLSVPRIFTNGHLDQADNLIFVLNLFRGDSARERGPLYLYRPEMGTETLGPVGAWLRDRKYLFLGELMLGLVLLFHFWGKRFGRVIPLQAAEAPEKDYGSSMAELYRFLGAKDLVLGILTEDLRLFMARRFGLSRSAGIDEILKELRRDRPQAADSLAKIFQDAEAFQTKQSWTEARLVHMARQLERWRKENFEDAPS</sequence>
<dbReference type="Pfam" id="PF14258">
    <property type="entry name" value="DUF4350"/>
    <property type="match status" value="1"/>
</dbReference>
<feature type="domain" description="DUF4350" evidence="2">
    <location>
        <begin position="40"/>
        <end position="208"/>
    </location>
</feature>
<organism evidence="3 4">
    <name type="scientific">Formimonas warabiya</name>
    <dbReference type="NCBI Taxonomy" id="1761012"/>
    <lineage>
        <taxon>Bacteria</taxon>
        <taxon>Bacillati</taxon>
        <taxon>Bacillota</taxon>
        <taxon>Clostridia</taxon>
        <taxon>Eubacteriales</taxon>
        <taxon>Peptococcaceae</taxon>
        <taxon>Candidatus Formimonas</taxon>
    </lineage>
</organism>
<gene>
    <name evidence="3" type="ORF">DCMF_11875</name>
</gene>
<protein>
    <recommendedName>
        <fullName evidence="2">DUF4350 domain-containing protein</fullName>
    </recommendedName>
</protein>
<dbReference type="Proteomes" id="UP000323521">
    <property type="component" value="Chromosome"/>
</dbReference>
<evidence type="ECO:0000313" key="4">
    <source>
        <dbReference type="Proteomes" id="UP000323521"/>
    </source>
</evidence>
<keyword evidence="1" id="KW-0472">Membrane</keyword>
<keyword evidence="4" id="KW-1185">Reference proteome</keyword>
<proteinExistence type="predicted"/>
<dbReference type="EMBL" id="CP017634">
    <property type="protein sequence ID" value="ATW25374.1"/>
    <property type="molecule type" value="Genomic_DNA"/>
</dbReference>
<keyword evidence="1" id="KW-0812">Transmembrane</keyword>
<feature type="transmembrane region" description="Helical" evidence="1">
    <location>
        <begin position="244"/>
        <end position="262"/>
    </location>
</feature>
<dbReference type="RefSeq" id="WP_148134631.1">
    <property type="nucleotide sequence ID" value="NZ_CP017634.1"/>
</dbReference>
<evidence type="ECO:0000256" key="1">
    <source>
        <dbReference type="SAM" id="Phobius"/>
    </source>
</evidence>
<name>A0A3G1KSI7_FORW1</name>
<evidence type="ECO:0000313" key="3">
    <source>
        <dbReference type="EMBL" id="ATW25374.1"/>
    </source>
</evidence>
<dbReference type="OrthoDB" id="1900207at2"/>
<evidence type="ECO:0000259" key="2">
    <source>
        <dbReference type="Pfam" id="PF14258"/>
    </source>
</evidence>
<dbReference type="AlphaFoldDB" id="A0A3G1KSI7"/>
<dbReference type="InterPro" id="IPR025646">
    <property type="entry name" value="DUF4350"/>
</dbReference>